<comment type="caution">
    <text evidence="3">The sequence shown here is derived from an EMBL/GenBank/DDBJ whole genome shotgun (WGS) entry which is preliminary data.</text>
</comment>
<dbReference type="PANTHER" id="PTHR24148">
    <property type="entry name" value="ANKYRIN REPEAT DOMAIN-CONTAINING PROTEIN 39 HOMOLOG-RELATED"/>
    <property type="match status" value="1"/>
</dbReference>
<dbReference type="InterPro" id="IPR010730">
    <property type="entry name" value="HET"/>
</dbReference>
<sequence>MALPGPHGYEPLSNPNDIRLLDIHPGTTIEDIPSISLRIVNLSDAPDFEALSYVWGDIQKTIEILCNGHPVRVTANLHDALKQLRNVDGRPRTLWVDALCINQMDLDEKSAQIRIMHRIYQACRRCVVWLGRADEHTDSALDMVQLMAELVCEKVGVPLEGLDDHLKAAGRDILQATEIGYSERLPPMDSPKWVSLFSLLCRQWFTRVWVIQEAFFSADLLFYCGARTCRYSALYYTADWIITNGRPIDYATGFQWAEVERFNIMYMRQDAYVQQNQKLSQLLADFSLFRATDSRDKVYALMHLPAFQRDCPDLAPDYRLPVEVVYVDMAFRILRNSRDLLLLTKVDRRDGDEGALRLPSWVPRWHNPEVKRYPSVSSVWYEFMGAGGKSDKAKGAQSLRLLAPMNVSGYAHAQIATAEGREEADDDGNDNDNEATISKCVLGIMGIEFDVIHDVCELQFWGRRVPDEPRIPLFRMRTGPWERYYPRKAGDETSSSEPTSSVKDYPYATEPEIIYAYAMTLTSSCREYKGHYSIRCAESNYKHHAADFVAFLTWVRTLRRDESRDEDGGGTSTTSRLNGQPIPLGDFYPPGLYAAERPTLIDADGDEVTTMSRRYSIMAAQYNMNRCLYRTRRGYLGNGLHDVQRGDVVCVFMGGAVPFILRPRADGEGYTLIGDAYVHGIMDGELVKDWEEGKTDLDLREFRIH</sequence>
<evidence type="ECO:0000313" key="4">
    <source>
        <dbReference type="Proteomes" id="UP001390339"/>
    </source>
</evidence>
<accession>A0ABR2IJM9</accession>
<dbReference type="Proteomes" id="UP001390339">
    <property type="component" value="Unassembled WGS sequence"/>
</dbReference>
<gene>
    <name evidence="3" type="ORF">PGQ11_009671</name>
</gene>
<keyword evidence="4" id="KW-1185">Reference proteome</keyword>
<dbReference type="Pfam" id="PF06985">
    <property type="entry name" value="HET"/>
    <property type="match status" value="1"/>
</dbReference>
<dbReference type="PANTHER" id="PTHR24148:SF64">
    <property type="entry name" value="HETEROKARYON INCOMPATIBILITY DOMAIN-CONTAINING PROTEIN"/>
    <property type="match status" value="1"/>
</dbReference>
<evidence type="ECO:0000259" key="2">
    <source>
        <dbReference type="Pfam" id="PF06985"/>
    </source>
</evidence>
<proteinExistence type="predicted"/>
<dbReference type="EMBL" id="JAPCWZ010000005">
    <property type="protein sequence ID" value="KAK8863436.1"/>
    <property type="molecule type" value="Genomic_DNA"/>
</dbReference>
<name>A0ABR2IJM9_9PEZI</name>
<evidence type="ECO:0000313" key="3">
    <source>
        <dbReference type="EMBL" id="KAK8863436.1"/>
    </source>
</evidence>
<feature type="region of interest" description="Disordered" evidence="1">
    <location>
        <begin position="562"/>
        <end position="582"/>
    </location>
</feature>
<feature type="compositionally biased region" description="Polar residues" evidence="1">
    <location>
        <begin position="492"/>
        <end position="502"/>
    </location>
</feature>
<dbReference type="InterPro" id="IPR052895">
    <property type="entry name" value="HetReg/Transcr_Mod"/>
</dbReference>
<feature type="region of interest" description="Disordered" evidence="1">
    <location>
        <begin position="485"/>
        <end position="504"/>
    </location>
</feature>
<dbReference type="Pfam" id="PF26639">
    <property type="entry name" value="Het-6_barrel"/>
    <property type="match status" value="1"/>
</dbReference>
<feature type="domain" description="Heterokaryon incompatibility" evidence="2">
    <location>
        <begin position="48"/>
        <end position="213"/>
    </location>
</feature>
<reference evidence="3 4" key="1">
    <citation type="journal article" date="2024" name="IMA Fungus">
        <title>Apiospora arundinis, a panoply of carbohydrate-active enzymes and secondary metabolites.</title>
        <authorList>
            <person name="Sorensen T."/>
            <person name="Petersen C."/>
            <person name="Muurmann A.T."/>
            <person name="Christiansen J.V."/>
            <person name="Brundto M.L."/>
            <person name="Overgaard C.K."/>
            <person name="Boysen A.T."/>
            <person name="Wollenberg R.D."/>
            <person name="Larsen T.O."/>
            <person name="Sorensen J.L."/>
            <person name="Nielsen K.L."/>
            <person name="Sondergaard T.E."/>
        </authorList>
    </citation>
    <scope>NUCLEOTIDE SEQUENCE [LARGE SCALE GENOMIC DNA]</scope>
    <source>
        <strain evidence="3 4">AAU 773</strain>
    </source>
</reference>
<protein>
    <recommendedName>
        <fullName evidence="2">Heterokaryon incompatibility domain-containing protein</fullName>
    </recommendedName>
</protein>
<organism evidence="3 4">
    <name type="scientific">Apiospora arundinis</name>
    <dbReference type="NCBI Taxonomy" id="335852"/>
    <lineage>
        <taxon>Eukaryota</taxon>
        <taxon>Fungi</taxon>
        <taxon>Dikarya</taxon>
        <taxon>Ascomycota</taxon>
        <taxon>Pezizomycotina</taxon>
        <taxon>Sordariomycetes</taxon>
        <taxon>Xylariomycetidae</taxon>
        <taxon>Amphisphaeriales</taxon>
        <taxon>Apiosporaceae</taxon>
        <taxon>Apiospora</taxon>
    </lineage>
</organism>
<evidence type="ECO:0000256" key="1">
    <source>
        <dbReference type="SAM" id="MobiDB-lite"/>
    </source>
</evidence>